<evidence type="ECO:0000313" key="4">
    <source>
        <dbReference type="EMBL" id="GIF84257.1"/>
    </source>
</evidence>
<dbReference type="EMBL" id="BONF01000034">
    <property type="protein sequence ID" value="GIF84257.1"/>
    <property type="molecule type" value="Genomic_DNA"/>
</dbReference>
<dbReference type="RefSeq" id="WP_203752263.1">
    <property type="nucleotide sequence ID" value="NZ_BONF01000034.1"/>
</dbReference>
<dbReference type="AlphaFoldDB" id="A0A8J3JG44"/>
<dbReference type="Proteomes" id="UP000601223">
    <property type="component" value="Unassembled WGS sequence"/>
</dbReference>
<dbReference type="InterPro" id="IPR006665">
    <property type="entry name" value="OmpA-like"/>
</dbReference>
<dbReference type="InterPro" id="IPR036737">
    <property type="entry name" value="OmpA-like_sf"/>
</dbReference>
<evidence type="ECO:0000256" key="2">
    <source>
        <dbReference type="SAM" id="SignalP"/>
    </source>
</evidence>
<organism evidence="4 5">
    <name type="scientific">Catellatospora bangladeshensis</name>
    <dbReference type="NCBI Taxonomy" id="310355"/>
    <lineage>
        <taxon>Bacteria</taxon>
        <taxon>Bacillati</taxon>
        <taxon>Actinomycetota</taxon>
        <taxon>Actinomycetes</taxon>
        <taxon>Micromonosporales</taxon>
        <taxon>Micromonosporaceae</taxon>
        <taxon>Catellatospora</taxon>
    </lineage>
</organism>
<evidence type="ECO:0000256" key="1">
    <source>
        <dbReference type="PROSITE-ProRule" id="PRU00473"/>
    </source>
</evidence>
<gene>
    <name evidence="4" type="ORF">Cba03nite_56060</name>
</gene>
<dbReference type="SUPFAM" id="SSF103088">
    <property type="entry name" value="OmpA-like"/>
    <property type="match status" value="1"/>
</dbReference>
<dbReference type="Gene3D" id="3.30.1330.60">
    <property type="entry name" value="OmpA-like domain"/>
    <property type="match status" value="1"/>
</dbReference>
<keyword evidence="2" id="KW-0732">Signal</keyword>
<feature type="signal peptide" evidence="2">
    <location>
        <begin position="1"/>
        <end position="31"/>
    </location>
</feature>
<feature type="domain" description="OmpA-like" evidence="3">
    <location>
        <begin position="278"/>
        <end position="406"/>
    </location>
</feature>
<reference evidence="4 5" key="1">
    <citation type="submission" date="2021-01" db="EMBL/GenBank/DDBJ databases">
        <title>Whole genome shotgun sequence of Catellatospora bangladeshensis NBRC 107357.</title>
        <authorList>
            <person name="Komaki H."/>
            <person name="Tamura T."/>
        </authorList>
    </citation>
    <scope>NUCLEOTIDE SEQUENCE [LARGE SCALE GENOMIC DNA]</scope>
    <source>
        <strain evidence="4 5">NBRC 107357</strain>
    </source>
</reference>
<dbReference type="PROSITE" id="PS51123">
    <property type="entry name" value="OMPA_2"/>
    <property type="match status" value="1"/>
</dbReference>
<proteinExistence type="predicted"/>
<comment type="caution">
    <text evidence="4">The sequence shown here is derived from an EMBL/GenBank/DDBJ whole genome shotgun (WGS) entry which is preliminary data.</text>
</comment>
<protein>
    <recommendedName>
        <fullName evidence="3">OmpA-like domain-containing protein</fullName>
    </recommendedName>
</protein>
<accession>A0A8J3JG44</accession>
<keyword evidence="5" id="KW-1185">Reference proteome</keyword>
<name>A0A8J3JG44_9ACTN</name>
<dbReference type="GO" id="GO:0016020">
    <property type="term" value="C:membrane"/>
    <property type="evidence" value="ECO:0007669"/>
    <property type="project" value="UniProtKB-UniRule"/>
</dbReference>
<evidence type="ECO:0000313" key="5">
    <source>
        <dbReference type="Proteomes" id="UP000601223"/>
    </source>
</evidence>
<sequence>MRLSDRTRRGRALARAASLGVLLATALPAAACSEACCPPEMTFAALPGCLEQGGELALAVGARANQPAPVLPADVQTLLQRTAYEGDRISVFRVDGDPKPTGDAKFGSGAQNTVRWHKDLENFQLAIGKAISAVKAEQPEANPLEAVARASEAAAGQGTVVLIDSGLQTLAPLDFRQDGMIDADPVELVDFLEKEGQLPKLEGKALVLVGIGTTAEPQRSLDTARRDNLLAIWREIGERSGARCVESYVTAQQTAAPDGLPAVGAVTIPPPPNPPKGCDSVSIRDAGRVKFRPNKAEFVSETDAAAELKAYADTALAKGYQVKLTGTTSSAGENRNTENKRQLSRDRAEAVKRILVGHGVAADAVTTFGAGMDFPGFVADRDGSGDLVPQLAARNRQVILEFTGCA</sequence>
<dbReference type="Pfam" id="PF00691">
    <property type="entry name" value="OmpA"/>
    <property type="match status" value="1"/>
</dbReference>
<keyword evidence="1" id="KW-0472">Membrane</keyword>
<evidence type="ECO:0000259" key="3">
    <source>
        <dbReference type="PROSITE" id="PS51123"/>
    </source>
</evidence>
<feature type="chain" id="PRO_5035194338" description="OmpA-like domain-containing protein" evidence="2">
    <location>
        <begin position="32"/>
        <end position="406"/>
    </location>
</feature>